<feature type="non-terminal residue" evidence="2">
    <location>
        <position position="195"/>
    </location>
</feature>
<name>A0ABU5U8L8_9CYAN</name>
<keyword evidence="1" id="KW-0472">Membrane</keyword>
<keyword evidence="3" id="KW-1185">Reference proteome</keyword>
<feature type="transmembrane region" description="Helical" evidence="1">
    <location>
        <begin position="20"/>
        <end position="42"/>
    </location>
</feature>
<comment type="caution">
    <text evidence="2">The sequence shown here is derived from an EMBL/GenBank/DDBJ whole genome shotgun (WGS) entry which is preliminary data.</text>
</comment>
<sequence length="195" mass="22222">MDVIVTWFTVLPWLLGAVFFGWWGVLGGIAGQVVGLTVWGWGHELSRRGTRKGPRIVKVLNALVGRPRNHAALWVTTLAVPVFWMVRVAELVAYPPLIWLVRFPRYKSGEWINVSRQKFDGLVGHDLVWCLYCDWMTGVWSLGTEMLRNVESFWCPIRFDDAKKCANCKVDFPDVFGGWVPADGSMEDVVRVLKE</sequence>
<organism evidence="2 3">
    <name type="scientific">Limnoraphis robusta CCNP1315</name>
    <dbReference type="NCBI Taxonomy" id="3110306"/>
    <lineage>
        <taxon>Bacteria</taxon>
        <taxon>Bacillati</taxon>
        <taxon>Cyanobacteriota</taxon>
        <taxon>Cyanophyceae</taxon>
        <taxon>Oscillatoriophycideae</taxon>
        <taxon>Oscillatoriales</taxon>
        <taxon>Sirenicapillariaceae</taxon>
        <taxon>Limnoraphis</taxon>
    </lineage>
</organism>
<evidence type="ECO:0000313" key="2">
    <source>
        <dbReference type="EMBL" id="MEA5523390.1"/>
    </source>
</evidence>
<evidence type="ECO:0000313" key="3">
    <source>
        <dbReference type="Proteomes" id="UP001301728"/>
    </source>
</evidence>
<dbReference type="EMBL" id="JAYGHT010000248">
    <property type="protein sequence ID" value="MEA5523390.1"/>
    <property type="molecule type" value="Genomic_DNA"/>
</dbReference>
<dbReference type="RefSeq" id="WP_323307088.1">
    <property type="nucleotide sequence ID" value="NZ_JAYGHT010000248.1"/>
</dbReference>
<accession>A0ABU5U8L8</accession>
<reference evidence="2 3" key="1">
    <citation type="submission" date="2023-12" db="EMBL/GenBank/DDBJ databases">
        <title>Baltic Sea Cyanobacteria.</title>
        <authorList>
            <person name="Delbaje E."/>
            <person name="Fewer D.P."/>
            <person name="Shishido T.K."/>
        </authorList>
    </citation>
    <scope>NUCLEOTIDE SEQUENCE [LARGE SCALE GENOMIC DNA]</scope>
    <source>
        <strain evidence="2 3">CCNP 1315</strain>
    </source>
</reference>
<gene>
    <name evidence="2" type="ORF">VB854_31120</name>
</gene>
<protein>
    <submittedName>
        <fullName evidence="2">Uncharacterized protein</fullName>
    </submittedName>
</protein>
<keyword evidence="1" id="KW-1133">Transmembrane helix</keyword>
<keyword evidence="1" id="KW-0812">Transmembrane</keyword>
<evidence type="ECO:0000256" key="1">
    <source>
        <dbReference type="SAM" id="Phobius"/>
    </source>
</evidence>
<proteinExistence type="predicted"/>
<dbReference type="Proteomes" id="UP001301728">
    <property type="component" value="Unassembled WGS sequence"/>
</dbReference>